<dbReference type="Gene3D" id="3.10.129.10">
    <property type="entry name" value="Hotdog Thioesterase"/>
    <property type="match status" value="1"/>
</dbReference>
<dbReference type="AlphaFoldDB" id="A0A2N3YLJ7"/>
<evidence type="ECO:0000256" key="2">
    <source>
        <dbReference type="ARBA" id="ARBA00022801"/>
    </source>
</evidence>
<dbReference type="InterPro" id="IPR029069">
    <property type="entry name" value="HotDog_dom_sf"/>
</dbReference>
<evidence type="ECO:0000313" key="3">
    <source>
        <dbReference type="EMBL" id="PKW27678.1"/>
    </source>
</evidence>
<gene>
    <name evidence="3" type="ORF">ATL31_2529</name>
</gene>
<dbReference type="InterPro" id="IPR050563">
    <property type="entry name" value="4-hydroxybenzoyl-CoA_TE"/>
</dbReference>
<keyword evidence="4" id="KW-1185">Reference proteome</keyword>
<name>A0A2N3YLJ7_9MICO</name>
<comment type="caution">
    <text evidence="3">The sequence shown here is derived from an EMBL/GenBank/DDBJ whole genome shotgun (WGS) entry which is preliminary data.</text>
</comment>
<evidence type="ECO:0000256" key="1">
    <source>
        <dbReference type="ARBA" id="ARBA00005953"/>
    </source>
</evidence>
<comment type="similarity">
    <text evidence="1">Belongs to the 4-hydroxybenzoyl-CoA thioesterase family.</text>
</comment>
<sequence>MSDERPLLADFPVVQLVTSRWSDNDVYGHLNNAVYYQLFDSAINTWLLRGLPAPGPDAPLGVVAESGCRFLDELHYPDDLVVGLRVTRLGTSSVTYELALARAAAPRTVAAVGHWVHVYVDPHTRRPVPMDGPLRDLLGTAVR</sequence>
<dbReference type="CDD" id="cd00586">
    <property type="entry name" value="4HBT"/>
    <property type="match status" value="1"/>
</dbReference>
<reference evidence="3 4" key="1">
    <citation type="submission" date="2017-12" db="EMBL/GenBank/DDBJ databases">
        <title>Sequencing the genomes of 1000 Actinobacteria strains.</title>
        <authorList>
            <person name="Klenk H.-P."/>
        </authorList>
    </citation>
    <scope>NUCLEOTIDE SEQUENCE [LARGE SCALE GENOMIC DNA]</scope>
    <source>
        <strain evidence="3 4">DSM 12806</strain>
    </source>
</reference>
<dbReference type="SUPFAM" id="SSF54637">
    <property type="entry name" value="Thioesterase/thiol ester dehydrase-isomerase"/>
    <property type="match status" value="1"/>
</dbReference>
<dbReference type="Proteomes" id="UP000233781">
    <property type="component" value="Unassembled WGS sequence"/>
</dbReference>
<dbReference type="Pfam" id="PF13279">
    <property type="entry name" value="4HBT_2"/>
    <property type="match status" value="1"/>
</dbReference>
<accession>A0A2N3YLJ7</accession>
<dbReference type="PANTHER" id="PTHR31793">
    <property type="entry name" value="4-HYDROXYBENZOYL-COA THIOESTERASE FAMILY MEMBER"/>
    <property type="match status" value="1"/>
</dbReference>
<evidence type="ECO:0000313" key="4">
    <source>
        <dbReference type="Proteomes" id="UP000233781"/>
    </source>
</evidence>
<dbReference type="GO" id="GO:0047617">
    <property type="term" value="F:fatty acyl-CoA hydrolase activity"/>
    <property type="evidence" value="ECO:0007669"/>
    <property type="project" value="TreeGrafter"/>
</dbReference>
<organism evidence="3 4">
    <name type="scientific">Phycicoccus duodecadis</name>
    <dbReference type="NCBI Taxonomy" id="173053"/>
    <lineage>
        <taxon>Bacteria</taxon>
        <taxon>Bacillati</taxon>
        <taxon>Actinomycetota</taxon>
        <taxon>Actinomycetes</taxon>
        <taxon>Micrococcales</taxon>
        <taxon>Intrasporangiaceae</taxon>
        <taxon>Phycicoccus</taxon>
    </lineage>
</organism>
<dbReference type="EMBL" id="PJNE01000001">
    <property type="protein sequence ID" value="PKW27678.1"/>
    <property type="molecule type" value="Genomic_DNA"/>
</dbReference>
<dbReference type="RefSeq" id="WP_211284029.1">
    <property type="nucleotide sequence ID" value="NZ_PJNE01000001.1"/>
</dbReference>
<keyword evidence="2 3" id="KW-0378">Hydrolase</keyword>
<proteinExistence type="inferred from homology"/>
<protein>
    <submittedName>
        <fullName evidence="3">Acyl-CoA thioester hydrolase</fullName>
    </submittedName>
</protein>
<dbReference type="PANTHER" id="PTHR31793:SF27">
    <property type="entry name" value="NOVEL THIOESTERASE SUPERFAMILY DOMAIN AND SAPOSIN A-TYPE DOMAIN CONTAINING PROTEIN (0610012H03RIK)"/>
    <property type="match status" value="1"/>
</dbReference>